<feature type="transmembrane region" description="Helical" evidence="1">
    <location>
        <begin position="21"/>
        <end position="41"/>
    </location>
</feature>
<feature type="transmembrane region" description="Helical" evidence="1">
    <location>
        <begin position="61"/>
        <end position="82"/>
    </location>
</feature>
<feature type="transmembrane region" description="Helical" evidence="1">
    <location>
        <begin position="94"/>
        <end position="123"/>
    </location>
</feature>
<accession>A0ABV8TSE3</accession>
<organism evidence="2 3">
    <name type="scientific">Streptomyces andamanensis</name>
    <dbReference type="NCBI Taxonomy" id="1565035"/>
    <lineage>
        <taxon>Bacteria</taxon>
        <taxon>Bacillati</taxon>
        <taxon>Actinomycetota</taxon>
        <taxon>Actinomycetes</taxon>
        <taxon>Kitasatosporales</taxon>
        <taxon>Streptomycetaceae</taxon>
        <taxon>Streptomyces</taxon>
    </lineage>
</organism>
<feature type="transmembrane region" description="Helical" evidence="1">
    <location>
        <begin position="143"/>
        <end position="165"/>
    </location>
</feature>
<dbReference type="EMBL" id="JBHSDP010000031">
    <property type="protein sequence ID" value="MFC4333378.1"/>
    <property type="molecule type" value="Genomic_DNA"/>
</dbReference>
<sequence>MTTGAGTPARRALRTPRAAGLAGVLFALLLAAAIVLIRLGIPEGADAATAPVRTDPARRDAVRAALALVPLAGILFLWFTGVVRTHVGAAEDKFLATVFLGSGLVFVATMFGAAAAASAVVAAPHPSSGAVASPAAWEFGRRLAHELMTGYAMRMAAVFTCSLSVMGHRLRILPRWLTVLGLLVALTLLFASSAVPWAELVFPAWALVLSAYILAVAGRAGPVAATAD</sequence>
<keyword evidence="1" id="KW-0812">Transmembrane</keyword>
<dbReference type="RefSeq" id="WP_381744708.1">
    <property type="nucleotide sequence ID" value="NZ_JBHSDP010000031.1"/>
</dbReference>
<evidence type="ECO:0000256" key="1">
    <source>
        <dbReference type="SAM" id="Phobius"/>
    </source>
</evidence>
<proteinExistence type="predicted"/>
<protein>
    <recommendedName>
        <fullName evidence="4">DUF4386 family protein</fullName>
    </recommendedName>
</protein>
<comment type="caution">
    <text evidence="2">The sequence shown here is derived from an EMBL/GenBank/DDBJ whole genome shotgun (WGS) entry which is preliminary data.</text>
</comment>
<evidence type="ECO:0000313" key="3">
    <source>
        <dbReference type="Proteomes" id="UP001595824"/>
    </source>
</evidence>
<feature type="transmembrane region" description="Helical" evidence="1">
    <location>
        <begin position="177"/>
        <end position="198"/>
    </location>
</feature>
<keyword evidence="1" id="KW-1133">Transmembrane helix</keyword>
<dbReference type="Proteomes" id="UP001595824">
    <property type="component" value="Unassembled WGS sequence"/>
</dbReference>
<keyword evidence="3" id="KW-1185">Reference proteome</keyword>
<keyword evidence="1" id="KW-0472">Membrane</keyword>
<feature type="transmembrane region" description="Helical" evidence="1">
    <location>
        <begin position="204"/>
        <end position="225"/>
    </location>
</feature>
<gene>
    <name evidence="2" type="ORF">ACFPC0_37585</name>
</gene>
<evidence type="ECO:0000313" key="2">
    <source>
        <dbReference type="EMBL" id="MFC4333378.1"/>
    </source>
</evidence>
<name>A0ABV8TSE3_9ACTN</name>
<reference evidence="3" key="1">
    <citation type="journal article" date="2019" name="Int. J. Syst. Evol. Microbiol.">
        <title>The Global Catalogue of Microorganisms (GCM) 10K type strain sequencing project: providing services to taxonomists for standard genome sequencing and annotation.</title>
        <authorList>
            <consortium name="The Broad Institute Genomics Platform"/>
            <consortium name="The Broad Institute Genome Sequencing Center for Infectious Disease"/>
            <person name="Wu L."/>
            <person name="Ma J."/>
        </authorList>
    </citation>
    <scope>NUCLEOTIDE SEQUENCE [LARGE SCALE GENOMIC DNA]</scope>
    <source>
        <strain evidence="3">PCU 347</strain>
    </source>
</reference>
<evidence type="ECO:0008006" key="4">
    <source>
        <dbReference type="Google" id="ProtNLM"/>
    </source>
</evidence>